<evidence type="ECO:0000313" key="7">
    <source>
        <dbReference type="Proteomes" id="UP001235840"/>
    </source>
</evidence>
<evidence type="ECO:0000313" key="6">
    <source>
        <dbReference type="EMBL" id="MDQ0164180.1"/>
    </source>
</evidence>
<keyword evidence="1 5" id="KW-1003">Cell membrane</keyword>
<dbReference type="Proteomes" id="UP001235840">
    <property type="component" value="Unassembled WGS sequence"/>
</dbReference>
<name>A0ABT9VTG5_9BACI</name>
<keyword evidence="2 5" id="KW-0812">Transmembrane</keyword>
<feature type="transmembrane region" description="Helical" evidence="5">
    <location>
        <begin position="7"/>
        <end position="33"/>
    </location>
</feature>
<evidence type="ECO:0000256" key="3">
    <source>
        <dbReference type="ARBA" id="ARBA00022989"/>
    </source>
</evidence>
<dbReference type="RefSeq" id="WP_307389400.1">
    <property type="nucleotide sequence ID" value="NZ_BAAADK010000009.1"/>
</dbReference>
<dbReference type="HAMAP" id="MF_01874">
    <property type="entry name" value="UPF0756"/>
    <property type="match status" value="1"/>
</dbReference>
<dbReference type="InterPro" id="IPR007382">
    <property type="entry name" value="UPF0756_TM"/>
</dbReference>
<keyword evidence="4 5" id="KW-0472">Membrane</keyword>
<keyword evidence="7" id="KW-1185">Reference proteome</keyword>
<accession>A0ABT9VTG5</accession>
<evidence type="ECO:0000256" key="1">
    <source>
        <dbReference type="ARBA" id="ARBA00022475"/>
    </source>
</evidence>
<comment type="subcellular location">
    <subcellularLocation>
        <location evidence="5">Cell membrane</location>
        <topology evidence="5">Multi-pass membrane protein</topology>
    </subcellularLocation>
</comment>
<reference evidence="6 7" key="1">
    <citation type="submission" date="2023-07" db="EMBL/GenBank/DDBJ databases">
        <title>Genomic Encyclopedia of Type Strains, Phase IV (KMG-IV): sequencing the most valuable type-strain genomes for metagenomic binning, comparative biology and taxonomic classification.</title>
        <authorList>
            <person name="Goeker M."/>
        </authorList>
    </citation>
    <scope>NUCLEOTIDE SEQUENCE [LARGE SCALE GENOMIC DNA]</scope>
    <source>
        <strain evidence="6 7">DSM 12751</strain>
    </source>
</reference>
<evidence type="ECO:0000256" key="4">
    <source>
        <dbReference type="ARBA" id="ARBA00023136"/>
    </source>
</evidence>
<gene>
    <name evidence="6" type="ORF">J2S11_000079</name>
</gene>
<dbReference type="Pfam" id="PF04284">
    <property type="entry name" value="DUF441"/>
    <property type="match status" value="1"/>
</dbReference>
<feature type="transmembrane region" description="Helical" evidence="5">
    <location>
        <begin position="113"/>
        <end position="144"/>
    </location>
</feature>
<evidence type="ECO:0000256" key="5">
    <source>
        <dbReference type="HAMAP-Rule" id="MF_01874"/>
    </source>
</evidence>
<comment type="caution">
    <text evidence="6">The sequence shown here is derived from an EMBL/GenBank/DDBJ whole genome shotgun (WGS) entry which is preliminary data.</text>
</comment>
<keyword evidence="3 5" id="KW-1133">Transmembrane helix</keyword>
<evidence type="ECO:0000256" key="2">
    <source>
        <dbReference type="ARBA" id="ARBA00022692"/>
    </source>
</evidence>
<organism evidence="6 7">
    <name type="scientific">Caldalkalibacillus horti</name>
    <dbReference type="NCBI Taxonomy" id="77523"/>
    <lineage>
        <taxon>Bacteria</taxon>
        <taxon>Bacillati</taxon>
        <taxon>Bacillota</taxon>
        <taxon>Bacilli</taxon>
        <taxon>Bacillales</taxon>
        <taxon>Bacillaceae</taxon>
        <taxon>Caldalkalibacillus</taxon>
    </lineage>
</organism>
<dbReference type="PANTHER" id="PTHR38452">
    <property type="entry name" value="UPF0756 MEMBRANE PROTEIN YEAL"/>
    <property type="match status" value="1"/>
</dbReference>
<dbReference type="EMBL" id="JAUSTY010000001">
    <property type="protein sequence ID" value="MDQ0164180.1"/>
    <property type="molecule type" value="Genomic_DNA"/>
</dbReference>
<protein>
    <recommendedName>
        <fullName evidence="5">UPF0756 membrane protein J2S11_000079</fullName>
    </recommendedName>
</protein>
<feature type="transmembrane region" description="Helical" evidence="5">
    <location>
        <begin position="85"/>
        <end position="107"/>
    </location>
</feature>
<feature type="transmembrane region" description="Helical" evidence="5">
    <location>
        <begin position="53"/>
        <end position="73"/>
    </location>
</feature>
<dbReference type="PANTHER" id="PTHR38452:SF1">
    <property type="entry name" value="UPF0756 MEMBRANE PROTEIN YEAL"/>
    <property type="match status" value="1"/>
</dbReference>
<comment type="similarity">
    <text evidence="5">Belongs to the UPF0756 family.</text>
</comment>
<sequence length="152" mass="15836">MSGTTGFLLLLLIIGLLGKNVSITVAVGFLLIINWLGFGQKVYPFLQGQGLNIGITVITIAILVPIASGHITLQDLWSSMKSTYGLVALFSGLVVAILGGFGVKLLADDPQVTIALVLGTILAVTFLKGVAVGPLIGAGIAYLIMKAVQFFH</sequence>
<proteinExistence type="inferred from homology"/>